<comment type="caution">
    <text evidence="1">The sequence shown here is derived from an EMBL/GenBank/DDBJ whole genome shotgun (WGS) entry which is preliminary data.</text>
</comment>
<name>A0ABN9WEA5_9DINO</name>
<evidence type="ECO:0000313" key="1">
    <source>
        <dbReference type="EMBL" id="CAK0884680.1"/>
    </source>
</evidence>
<dbReference type="EMBL" id="CAUYUJ010018573">
    <property type="protein sequence ID" value="CAK0884680.1"/>
    <property type="molecule type" value="Genomic_DNA"/>
</dbReference>
<keyword evidence="2" id="KW-1185">Reference proteome</keyword>
<accession>A0ABN9WEA5</accession>
<sequence length="82" mass="9351">MHPEFCCLQENRQRLKQFTSTNYPITAGKFNAPGDMFAYASSYDWSKGHEGNHPSLPKSIMIHKVQEAEVKPKPGSNARTRR</sequence>
<dbReference type="Proteomes" id="UP001189429">
    <property type="component" value="Unassembled WGS sequence"/>
</dbReference>
<dbReference type="InterPro" id="IPR015943">
    <property type="entry name" value="WD40/YVTN_repeat-like_dom_sf"/>
</dbReference>
<proteinExistence type="predicted"/>
<dbReference type="Gene3D" id="2.130.10.10">
    <property type="entry name" value="YVTN repeat-like/Quinoprotein amine dehydrogenase"/>
    <property type="match status" value="1"/>
</dbReference>
<gene>
    <name evidence="1" type="ORF">PCOR1329_LOCUS66511</name>
</gene>
<evidence type="ECO:0000313" key="2">
    <source>
        <dbReference type="Proteomes" id="UP001189429"/>
    </source>
</evidence>
<organism evidence="1 2">
    <name type="scientific">Prorocentrum cordatum</name>
    <dbReference type="NCBI Taxonomy" id="2364126"/>
    <lineage>
        <taxon>Eukaryota</taxon>
        <taxon>Sar</taxon>
        <taxon>Alveolata</taxon>
        <taxon>Dinophyceae</taxon>
        <taxon>Prorocentrales</taxon>
        <taxon>Prorocentraceae</taxon>
        <taxon>Prorocentrum</taxon>
    </lineage>
</organism>
<protein>
    <submittedName>
        <fullName evidence="1">Uncharacterized protein</fullName>
    </submittedName>
</protein>
<reference evidence="1" key="1">
    <citation type="submission" date="2023-10" db="EMBL/GenBank/DDBJ databases">
        <authorList>
            <person name="Chen Y."/>
            <person name="Shah S."/>
            <person name="Dougan E. K."/>
            <person name="Thang M."/>
            <person name="Chan C."/>
        </authorList>
    </citation>
    <scope>NUCLEOTIDE SEQUENCE [LARGE SCALE GENOMIC DNA]</scope>
</reference>